<dbReference type="InterPro" id="IPR000531">
    <property type="entry name" value="Beta-barrel_TonB"/>
</dbReference>
<evidence type="ECO:0000256" key="8">
    <source>
        <dbReference type="PROSITE-ProRule" id="PRU01360"/>
    </source>
</evidence>
<evidence type="ECO:0000313" key="13">
    <source>
        <dbReference type="EMBL" id="KGO78904.1"/>
    </source>
</evidence>
<dbReference type="InterPro" id="IPR012910">
    <property type="entry name" value="Plug_dom"/>
</dbReference>
<dbReference type="InterPro" id="IPR023996">
    <property type="entry name" value="TonB-dep_OMP_SusC/RagA"/>
</dbReference>
<dbReference type="SUPFAM" id="SSF56935">
    <property type="entry name" value="Porins"/>
    <property type="match status" value="1"/>
</dbReference>
<dbReference type="InterPro" id="IPR036942">
    <property type="entry name" value="Beta-barrel_TonB_sf"/>
</dbReference>
<dbReference type="Gene3D" id="2.60.40.1120">
    <property type="entry name" value="Carboxypeptidase-like, regulatory domain"/>
    <property type="match status" value="1"/>
</dbReference>
<evidence type="ECO:0000256" key="3">
    <source>
        <dbReference type="ARBA" id="ARBA00022452"/>
    </source>
</evidence>
<evidence type="ECO:0000256" key="1">
    <source>
        <dbReference type="ARBA" id="ARBA00004571"/>
    </source>
</evidence>
<dbReference type="SUPFAM" id="SSF49464">
    <property type="entry name" value="Carboxypeptidase regulatory domain-like"/>
    <property type="match status" value="1"/>
</dbReference>
<evidence type="ECO:0000256" key="2">
    <source>
        <dbReference type="ARBA" id="ARBA00022448"/>
    </source>
</evidence>
<evidence type="ECO:0000256" key="5">
    <source>
        <dbReference type="ARBA" id="ARBA00023077"/>
    </source>
</evidence>
<name>A0A0A2LG75_9FLAO</name>
<dbReference type="Pfam" id="PF13715">
    <property type="entry name" value="CarbopepD_reg_2"/>
    <property type="match status" value="1"/>
</dbReference>
<organism evidence="13 14">
    <name type="scientific">Flavobacterium beibuense F44-8</name>
    <dbReference type="NCBI Taxonomy" id="1406840"/>
    <lineage>
        <taxon>Bacteria</taxon>
        <taxon>Pseudomonadati</taxon>
        <taxon>Bacteroidota</taxon>
        <taxon>Flavobacteriia</taxon>
        <taxon>Flavobacteriales</taxon>
        <taxon>Flavobacteriaceae</taxon>
        <taxon>Flavobacterium</taxon>
    </lineage>
</organism>
<evidence type="ECO:0000313" key="14">
    <source>
        <dbReference type="Proteomes" id="UP000030129"/>
    </source>
</evidence>
<dbReference type="NCBIfam" id="TIGR04056">
    <property type="entry name" value="OMP_RagA_SusC"/>
    <property type="match status" value="1"/>
</dbReference>
<comment type="caution">
    <text evidence="13">The sequence shown here is derived from an EMBL/GenBank/DDBJ whole genome shotgun (WGS) entry which is preliminary data.</text>
</comment>
<gene>
    <name evidence="13" type="ORF">Q763_16060</name>
</gene>
<dbReference type="AlphaFoldDB" id="A0A0A2LG75"/>
<feature type="chain" id="PRO_5002002306" evidence="10">
    <location>
        <begin position="22"/>
        <end position="1025"/>
    </location>
</feature>
<reference evidence="13 14" key="1">
    <citation type="submission" date="2013-09" db="EMBL/GenBank/DDBJ databases">
        <authorList>
            <person name="Zeng Z."/>
            <person name="Chen C."/>
        </authorList>
    </citation>
    <scope>NUCLEOTIDE SEQUENCE [LARGE SCALE GENOMIC DNA]</scope>
    <source>
        <strain evidence="13 14">F44-8</strain>
    </source>
</reference>
<keyword evidence="14" id="KW-1185">Reference proteome</keyword>
<sequence>MRTTYKKLLLLLLLLPFSVLAQSTLSGTVSDNATGEPLPGVNVIVEGTTNGVATNIDGKYSLSDVKSGDIIVFSFIGYADQVLQYNGEATLNVVLQEDSTQLEEVVVIGYGTTTKKDATGALTTVTSKDFIKGAVMSSDQLIVGKAPGVRITNSGGAPDSAPNIRIRGGSSLSANNNPLIIIDGVPIDNVNPAGVNNPLSLVNPNDVESFTILKDASATAIYGSRASNGVIIITTKKGTSGAPKFNYSSYVAIGKANDLVNMMDSSSFVRFIQEYHPDYTNYLGVDDPTTDAVDDPNTAAIEGRRIYDTNWQKEILRTSISTDHNFSASANLFGKVPFRGSVGYTKNEGVVKTNDYERYTTTLKFSPTFFDDHLKVDVNAKGFWIDKNTVDEGGAIGGSLNMDPTKPIYADSDINNFGGYYQNTTAANPLDFDGQYNPVNLLQERRRPEVVNKFIGNAQFDYKMHFLPELRAIVNLGAEASRAKILEQYSDIAFATYQYDNVNDTYIFNPGVNYRETQHITNKTLDSYLAYTKNFSGFLTRVDAQAGYSYQSFVNDGYKTIYQYNAQTGVREVRENESNPQNRYYNKMVLQSFFGRANVDLLDKYLFTFTLRADGSSLFREDKRWGYFPAAGAAWRITDEPFLKNNKTIKNLKLRLGYGITGQQDITGIGGFYPSSAIFSPGDPNSQYLPGTSTYSANPFNDQLTWEKTTTYNIGLDFDLFNNNLLSGSVELYKRNTDDLLVRSTVPPGQYLTNEITQNVGSMENKGVEVGLTLRPIVTQDFTWEVSGNFAYNIGEVTDLKDVSMINADESGLPVQTGVRMARHAVGEQPYSAWVFEQLYDASGSPIVGGFKDRNGDGVITNDDRYFKALRPNWTYGFSTNFTYKNFDLAASFHGQADGQVYNSAKLVGGWVNRALPNNTNSLNNVIDFYDGAADPSFTTIQGNIPLSDYYLENASFLRCDNITVGYRINNIIKDGQGSLRLYAAVNNAFLITNYSGQDPENFNAIDNNFYPRPRIYSVGLNFDF</sequence>
<evidence type="ECO:0000259" key="11">
    <source>
        <dbReference type="Pfam" id="PF00593"/>
    </source>
</evidence>
<accession>A0A0A2LG75</accession>
<evidence type="ECO:0000256" key="4">
    <source>
        <dbReference type="ARBA" id="ARBA00022692"/>
    </source>
</evidence>
<keyword evidence="5 9" id="KW-0798">TonB box</keyword>
<dbReference type="PROSITE" id="PS52016">
    <property type="entry name" value="TONB_DEPENDENT_REC_3"/>
    <property type="match status" value="1"/>
</dbReference>
<keyword evidence="10" id="KW-0732">Signal</keyword>
<dbReference type="Gene3D" id="2.170.130.10">
    <property type="entry name" value="TonB-dependent receptor, plug domain"/>
    <property type="match status" value="1"/>
</dbReference>
<feature type="domain" description="TonB-dependent receptor-like beta-barrel" evidence="11">
    <location>
        <begin position="413"/>
        <end position="988"/>
    </location>
</feature>
<dbReference type="InterPro" id="IPR039426">
    <property type="entry name" value="TonB-dep_rcpt-like"/>
</dbReference>
<dbReference type="eggNOG" id="COG1629">
    <property type="taxonomic scope" value="Bacteria"/>
</dbReference>
<keyword evidence="3 8" id="KW-1134">Transmembrane beta strand</keyword>
<dbReference type="InterPro" id="IPR023997">
    <property type="entry name" value="TonB-dep_OMP_SusC/RagA_CS"/>
</dbReference>
<keyword evidence="2 8" id="KW-0813">Transport</keyword>
<feature type="domain" description="TonB-dependent receptor plug" evidence="12">
    <location>
        <begin position="115"/>
        <end position="230"/>
    </location>
</feature>
<evidence type="ECO:0000259" key="12">
    <source>
        <dbReference type="Pfam" id="PF07715"/>
    </source>
</evidence>
<dbReference type="EMBL" id="JRLV01000024">
    <property type="protein sequence ID" value="KGO78904.1"/>
    <property type="molecule type" value="Genomic_DNA"/>
</dbReference>
<dbReference type="Proteomes" id="UP000030129">
    <property type="component" value="Unassembled WGS sequence"/>
</dbReference>
<proteinExistence type="inferred from homology"/>
<dbReference type="Pfam" id="PF07715">
    <property type="entry name" value="Plug"/>
    <property type="match status" value="1"/>
</dbReference>
<dbReference type="STRING" id="1406840.Q763_16060"/>
<dbReference type="Pfam" id="PF00593">
    <property type="entry name" value="TonB_dep_Rec_b-barrel"/>
    <property type="match status" value="1"/>
</dbReference>
<keyword evidence="13" id="KW-0675">Receptor</keyword>
<comment type="similarity">
    <text evidence="8 9">Belongs to the TonB-dependent receptor family.</text>
</comment>
<comment type="subcellular location">
    <subcellularLocation>
        <location evidence="1 8">Cell outer membrane</location>
        <topology evidence="1 8">Multi-pass membrane protein</topology>
    </subcellularLocation>
</comment>
<dbReference type="InterPro" id="IPR037066">
    <property type="entry name" value="Plug_dom_sf"/>
</dbReference>
<keyword evidence="7 8" id="KW-0998">Cell outer membrane</keyword>
<dbReference type="RefSeq" id="WP_035136018.1">
    <property type="nucleotide sequence ID" value="NZ_JRLV01000024.1"/>
</dbReference>
<dbReference type="InterPro" id="IPR008969">
    <property type="entry name" value="CarboxyPept-like_regulatory"/>
</dbReference>
<dbReference type="NCBIfam" id="TIGR04057">
    <property type="entry name" value="SusC_RagA_signa"/>
    <property type="match status" value="1"/>
</dbReference>
<evidence type="ECO:0000256" key="6">
    <source>
        <dbReference type="ARBA" id="ARBA00023136"/>
    </source>
</evidence>
<feature type="signal peptide" evidence="10">
    <location>
        <begin position="1"/>
        <end position="21"/>
    </location>
</feature>
<evidence type="ECO:0000256" key="10">
    <source>
        <dbReference type="SAM" id="SignalP"/>
    </source>
</evidence>
<keyword evidence="4 8" id="KW-0812">Transmembrane</keyword>
<evidence type="ECO:0000256" key="7">
    <source>
        <dbReference type="ARBA" id="ARBA00023237"/>
    </source>
</evidence>
<dbReference type="GO" id="GO:0009279">
    <property type="term" value="C:cell outer membrane"/>
    <property type="evidence" value="ECO:0007669"/>
    <property type="project" value="UniProtKB-SubCell"/>
</dbReference>
<evidence type="ECO:0000256" key="9">
    <source>
        <dbReference type="RuleBase" id="RU003357"/>
    </source>
</evidence>
<keyword evidence="6 8" id="KW-0472">Membrane</keyword>
<dbReference type="Gene3D" id="2.40.170.20">
    <property type="entry name" value="TonB-dependent receptor, beta-barrel domain"/>
    <property type="match status" value="1"/>
</dbReference>
<protein>
    <submittedName>
        <fullName evidence="13">TonB-dependent receptor</fullName>
    </submittedName>
</protein>